<gene>
    <name evidence="1" type="ORF">SFRICE_022637</name>
</gene>
<evidence type="ECO:0000313" key="1">
    <source>
        <dbReference type="EMBL" id="SOQ35173.1"/>
    </source>
</evidence>
<dbReference type="EMBL" id="ODYU01000426">
    <property type="protein sequence ID" value="SOQ35173.1"/>
    <property type="molecule type" value="Genomic_DNA"/>
</dbReference>
<reference evidence="1" key="1">
    <citation type="submission" date="2016-07" db="EMBL/GenBank/DDBJ databases">
        <authorList>
            <person name="Bretaudeau A."/>
        </authorList>
    </citation>
    <scope>NUCLEOTIDE SEQUENCE</scope>
    <source>
        <strain evidence="1">Rice</strain>
        <tissue evidence="1">Whole body</tissue>
    </source>
</reference>
<protein>
    <submittedName>
        <fullName evidence="1">SFRICE_022637</fullName>
    </submittedName>
</protein>
<accession>A0A2H1V2W0</accession>
<name>A0A2H1V2W0_SPOFR</name>
<organism evidence="1">
    <name type="scientific">Spodoptera frugiperda</name>
    <name type="common">Fall armyworm</name>
    <dbReference type="NCBI Taxonomy" id="7108"/>
    <lineage>
        <taxon>Eukaryota</taxon>
        <taxon>Metazoa</taxon>
        <taxon>Ecdysozoa</taxon>
        <taxon>Arthropoda</taxon>
        <taxon>Hexapoda</taxon>
        <taxon>Insecta</taxon>
        <taxon>Pterygota</taxon>
        <taxon>Neoptera</taxon>
        <taxon>Endopterygota</taxon>
        <taxon>Lepidoptera</taxon>
        <taxon>Glossata</taxon>
        <taxon>Ditrysia</taxon>
        <taxon>Noctuoidea</taxon>
        <taxon>Noctuidae</taxon>
        <taxon>Amphipyrinae</taxon>
        <taxon>Spodoptera</taxon>
    </lineage>
</organism>
<dbReference type="AlphaFoldDB" id="A0A2H1V2W0"/>
<proteinExistence type="predicted"/>
<sequence>MALSARKNRLDWSDTTASQRTDVFEPNFNFFNFTSIVGYCNTDVGEPCFCTNGPARISMGGGDSLPSGDPYTRLPHYTIKKACGRGRPPRFSISICLELPASPRSTSFTAKFAKDGHASFFLRDSSPKPAWKYGRDSFGYKREDGSPDDKQSPPPIYSRYTRGITSAFKGCWGIGYWEDWENEQLSLRQIGRG</sequence>